<protein>
    <submittedName>
        <fullName evidence="1">Sensor histidine kinase</fullName>
    </submittedName>
</protein>
<sequence>MSLGLIAVMVVVGLVMAQTSLWLFEMGLQRYLESGLRNESENLLVALVRGPAGLQLDDHRLSG</sequence>
<keyword evidence="1" id="KW-0808">Transferase</keyword>
<dbReference type="GO" id="GO:0016301">
    <property type="term" value="F:kinase activity"/>
    <property type="evidence" value="ECO:0007669"/>
    <property type="project" value="UniProtKB-KW"/>
</dbReference>
<reference evidence="1 2" key="1">
    <citation type="journal article" date="2013" name="PLoS Pathog.">
        <title>Genomic analysis of the Kiwifruit pathogen Pseudomonas syringae pv. actinidiae provides insight into the origins of an emergent plant disease.</title>
        <authorList>
            <person name="McCann H.C."/>
            <person name="Rikkerink E.H."/>
            <person name="Bertels F."/>
            <person name="Fiers M."/>
            <person name="Lu A."/>
            <person name="Rees-George J."/>
            <person name="Andersen M.T."/>
            <person name="Gleave A.P."/>
            <person name="Haubold B."/>
            <person name="Wohlers M.W."/>
            <person name="Guttman D.S."/>
            <person name="Wang P.W."/>
            <person name="Straub C."/>
            <person name="Vanneste J.L."/>
            <person name="Rainey P.B."/>
            <person name="Templeton M.D."/>
        </authorList>
    </citation>
    <scope>NUCLEOTIDE SEQUENCE [LARGE SCALE GENOMIC DNA]</scope>
    <source>
        <strain evidence="1 2">ICMP 19096</strain>
    </source>
</reference>
<dbReference type="AlphaFoldDB" id="A0A656JUK5"/>
<feature type="non-terminal residue" evidence="1">
    <location>
        <position position="63"/>
    </location>
</feature>
<proteinExistence type="predicted"/>
<accession>A0A656JUK5</accession>
<name>A0A656JUK5_PSESF</name>
<gene>
    <name evidence="1" type="ORF">A245_23931</name>
</gene>
<organism evidence="1 2">
    <name type="scientific">Pseudomonas syringae pv. actinidiae ICMP 19096</name>
    <dbReference type="NCBI Taxonomy" id="1194405"/>
    <lineage>
        <taxon>Bacteria</taxon>
        <taxon>Pseudomonadati</taxon>
        <taxon>Pseudomonadota</taxon>
        <taxon>Gammaproteobacteria</taxon>
        <taxon>Pseudomonadales</taxon>
        <taxon>Pseudomonadaceae</taxon>
        <taxon>Pseudomonas</taxon>
        <taxon>Pseudomonas syringae</taxon>
    </lineage>
</organism>
<comment type="caution">
    <text evidence="1">The sequence shown here is derived from an EMBL/GenBank/DDBJ whole genome shotgun (WGS) entry which is preliminary data.</text>
</comment>
<keyword evidence="1" id="KW-0418">Kinase</keyword>
<dbReference type="Proteomes" id="UP000018849">
    <property type="component" value="Unassembled WGS sequence"/>
</dbReference>
<dbReference type="EMBL" id="AOKF01002059">
    <property type="protein sequence ID" value="EPN55133.1"/>
    <property type="molecule type" value="Genomic_DNA"/>
</dbReference>
<evidence type="ECO:0000313" key="1">
    <source>
        <dbReference type="EMBL" id="EPN55133.1"/>
    </source>
</evidence>
<evidence type="ECO:0000313" key="2">
    <source>
        <dbReference type="Proteomes" id="UP000018849"/>
    </source>
</evidence>